<dbReference type="Proteomes" id="UP000546324">
    <property type="component" value="Unassembled WGS sequence"/>
</dbReference>
<dbReference type="RefSeq" id="WP_185030657.1">
    <property type="nucleotide sequence ID" value="NZ_JACHMQ010000001.1"/>
</dbReference>
<name>A0A7X0G5H1_9ACTN</name>
<sequence length="55" mass="5898">MPLSRWSCPELADQVVARGIAPAMSASTVRRMLTADTLKPWQYASGCSSATRSSP</sequence>
<organism evidence="1 2">
    <name type="scientific">Actinomadura coerulea</name>
    <dbReference type="NCBI Taxonomy" id="46159"/>
    <lineage>
        <taxon>Bacteria</taxon>
        <taxon>Bacillati</taxon>
        <taxon>Actinomycetota</taxon>
        <taxon>Actinomycetes</taxon>
        <taxon>Streptosporangiales</taxon>
        <taxon>Thermomonosporaceae</taxon>
        <taxon>Actinomadura</taxon>
    </lineage>
</organism>
<protein>
    <recommendedName>
        <fullName evidence="3">Transposase</fullName>
    </recommendedName>
</protein>
<dbReference type="AlphaFoldDB" id="A0A7X0G5H1"/>
<evidence type="ECO:0000313" key="2">
    <source>
        <dbReference type="Proteomes" id="UP000546324"/>
    </source>
</evidence>
<dbReference type="EMBL" id="JACHMQ010000001">
    <property type="protein sequence ID" value="MBB6399025.1"/>
    <property type="molecule type" value="Genomic_DNA"/>
</dbReference>
<reference evidence="1 2" key="1">
    <citation type="submission" date="2020-08" db="EMBL/GenBank/DDBJ databases">
        <title>Sequencing the genomes of 1000 actinobacteria strains.</title>
        <authorList>
            <person name="Klenk H.-P."/>
        </authorList>
    </citation>
    <scope>NUCLEOTIDE SEQUENCE [LARGE SCALE GENOMIC DNA]</scope>
    <source>
        <strain evidence="1 2">DSM 43675</strain>
    </source>
</reference>
<keyword evidence="2" id="KW-1185">Reference proteome</keyword>
<accession>A0A7X0G5H1</accession>
<gene>
    <name evidence="1" type="ORF">BKA00_005939</name>
</gene>
<proteinExistence type="predicted"/>
<evidence type="ECO:0008006" key="3">
    <source>
        <dbReference type="Google" id="ProtNLM"/>
    </source>
</evidence>
<comment type="caution">
    <text evidence="1">The sequence shown here is derived from an EMBL/GenBank/DDBJ whole genome shotgun (WGS) entry which is preliminary data.</text>
</comment>
<evidence type="ECO:0000313" key="1">
    <source>
        <dbReference type="EMBL" id="MBB6399025.1"/>
    </source>
</evidence>